<dbReference type="GO" id="GO:0009055">
    <property type="term" value="F:electron transfer activity"/>
    <property type="evidence" value="ECO:0007669"/>
    <property type="project" value="InterPro"/>
</dbReference>
<feature type="domain" description="Cytochrome b561 bacterial/Ni-hydrogenase" evidence="14">
    <location>
        <begin position="8"/>
        <end position="178"/>
    </location>
</feature>
<evidence type="ECO:0000259" key="14">
    <source>
        <dbReference type="Pfam" id="PF01292"/>
    </source>
</evidence>
<dbReference type="SUPFAM" id="SSF81342">
    <property type="entry name" value="Transmembrane di-heme cytochromes"/>
    <property type="match status" value="1"/>
</dbReference>
<gene>
    <name evidence="15" type="primary">yceJ_1</name>
    <name evidence="15" type="ORF">HC248_00717</name>
</gene>
<dbReference type="InterPro" id="IPR052168">
    <property type="entry name" value="Cytochrome_b561_oxidase"/>
</dbReference>
<keyword evidence="5" id="KW-0349">Heme</keyword>
<keyword evidence="9 13" id="KW-1133">Transmembrane helix</keyword>
<evidence type="ECO:0000256" key="8">
    <source>
        <dbReference type="ARBA" id="ARBA00022982"/>
    </source>
</evidence>
<dbReference type="AlphaFoldDB" id="A0A6H2H6P4"/>
<evidence type="ECO:0000256" key="1">
    <source>
        <dbReference type="ARBA" id="ARBA00001970"/>
    </source>
</evidence>
<dbReference type="PANTHER" id="PTHR30529">
    <property type="entry name" value="CYTOCHROME B561"/>
    <property type="match status" value="1"/>
</dbReference>
<feature type="transmembrane region" description="Helical" evidence="13">
    <location>
        <begin position="149"/>
        <end position="168"/>
    </location>
</feature>
<comment type="cofactor">
    <cofactor evidence="1">
        <name>heme b</name>
        <dbReference type="ChEBI" id="CHEBI:60344"/>
    </cofactor>
</comment>
<proteinExistence type="inferred from homology"/>
<keyword evidence="3" id="KW-0813">Transport</keyword>
<accession>A0A6H2H6P4</accession>
<evidence type="ECO:0000313" key="16">
    <source>
        <dbReference type="Proteomes" id="UP000502041"/>
    </source>
</evidence>
<protein>
    <submittedName>
        <fullName evidence="15">Cytochrome b561</fullName>
    </submittedName>
</protein>
<dbReference type="RefSeq" id="WP_168921305.1">
    <property type="nucleotide sequence ID" value="NZ_CP051461.1"/>
</dbReference>
<evidence type="ECO:0000256" key="13">
    <source>
        <dbReference type="SAM" id="Phobius"/>
    </source>
</evidence>
<comment type="similarity">
    <text evidence="12">Belongs to the cytochrome b561 family.</text>
</comment>
<feature type="transmembrane region" description="Helical" evidence="13">
    <location>
        <begin position="12"/>
        <end position="33"/>
    </location>
</feature>
<evidence type="ECO:0000313" key="15">
    <source>
        <dbReference type="EMBL" id="QJC55437.1"/>
    </source>
</evidence>
<dbReference type="GO" id="GO:0022904">
    <property type="term" value="P:respiratory electron transport chain"/>
    <property type="evidence" value="ECO:0007669"/>
    <property type="project" value="InterPro"/>
</dbReference>
<dbReference type="PANTHER" id="PTHR30529:SF1">
    <property type="entry name" value="CYTOCHROME B561 HOMOLOG 2"/>
    <property type="match status" value="1"/>
</dbReference>
<dbReference type="InterPro" id="IPR011577">
    <property type="entry name" value="Cyt_b561_bac/Ni-Hgenase"/>
</dbReference>
<feature type="transmembrane region" description="Helical" evidence="13">
    <location>
        <begin position="91"/>
        <end position="112"/>
    </location>
</feature>
<dbReference type="Pfam" id="PF01292">
    <property type="entry name" value="Ni_hydr_CYTB"/>
    <property type="match status" value="1"/>
</dbReference>
<evidence type="ECO:0000256" key="10">
    <source>
        <dbReference type="ARBA" id="ARBA00023004"/>
    </source>
</evidence>
<keyword evidence="11 13" id="KW-0472">Membrane</keyword>
<dbReference type="KEGG" id="pvac:HC248_00717"/>
<evidence type="ECO:0000256" key="9">
    <source>
        <dbReference type="ARBA" id="ARBA00022989"/>
    </source>
</evidence>
<keyword evidence="4" id="KW-1003">Cell membrane</keyword>
<dbReference type="EMBL" id="CP051461">
    <property type="protein sequence ID" value="QJC55437.1"/>
    <property type="molecule type" value="Genomic_DNA"/>
</dbReference>
<keyword evidence="8" id="KW-0249">Electron transport</keyword>
<comment type="subcellular location">
    <subcellularLocation>
        <location evidence="2">Cell membrane</location>
        <topology evidence="2">Multi-pass membrane protein</topology>
    </subcellularLocation>
</comment>
<evidence type="ECO:0000256" key="7">
    <source>
        <dbReference type="ARBA" id="ARBA00022723"/>
    </source>
</evidence>
<evidence type="ECO:0000256" key="11">
    <source>
        <dbReference type="ARBA" id="ARBA00023136"/>
    </source>
</evidence>
<evidence type="ECO:0000256" key="4">
    <source>
        <dbReference type="ARBA" id="ARBA00022475"/>
    </source>
</evidence>
<dbReference type="InterPro" id="IPR016174">
    <property type="entry name" value="Di-haem_cyt_TM"/>
</dbReference>
<evidence type="ECO:0000256" key="2">
    <source>
        <dbReference type="ARBA" id="ARBA00004651"/>
    </source>
</evidence>
<sequence>MLKINPDRYGVIAQTFHWATAVLVLIAFIYGLGGNEMRVYDAAHDFQRMLHETLGMSVLALVVLRLLWRLLDTRPAPAAAPRWMRLASTAVHGLLYGLLMALPLTAIFGAWLEGHSLTLLAGVNITSPLPLAHALGQSLAEFHTLLGDAIMILAGLHAAAAIYHHLVLRDCVLKAMLPVWFKVWQPKKRWF</sequence>
<evidence type="ECO:0000256" key="5">
    <source>
        <dbReference type="ARBA" id="ARBA00022617"/>
    </source>
</evidence>
<keyword evidence="16" id="KW-1185">Reference proteome</keyword>
<keyword evidence="10" id="KW-0408">Iron</keyword>
<keyword evidence="7" id="KW-0479">Metal-binding</keyword>
<reference evidence="15 16" key="1">
    <citation type="submission" date="2020-04" db="EMBL/GenBank/DDBJ databases">
        <title>Complete genome of a Psychrophilic, Marine, Gas Vacuolate Bacterium Polaromonas vacuolata KCTC 22033T.</title>
        <authorList>
            <person name="Hwang K."/>
            <person name="Kim K.M."/>
        </authorList>
    </citation>
    <scope>NUCLEOTIDE SEQUENCE [LARGE SCALE GENOMIC DNA]</scope>
    <source>
        <strain evidence="15 16">KCTC 22033</strain>
    </source>
</reference>
<feature type="transmembrane region" description="Helical" evidence="13">
    <location>
        <begin position="53"/>
        <end position="71"/>
    </location>
</feature>
<dbReference type="GO" id="GO:0005886">
    <property type="term" value="C:plasma membrane"/>
    <property type="evidence" value="ECO:0007669"/>
    <property type="project" value="UniProtKB-SubCell"/>
</dbReference>
<evidence type="ECO:0000256" key="12">
    <source>
        <dbReference type="ARBA" id="ARBA00037975"/>
    </source>
</evidence>
<dbReference type="Proteomes" id="UP000502041">
    <property type="component" value="Chromosome"/>
</dbReference>
<name>A0A6H2H6P4_9BURK</name>
<dbReference type="GO" id="GO:0020037">
    <property type="term" value="F:heme binding"/>
    <property type="evidence" value="ECO:0007669"/>
    <property type="project" value="TreeGrafter"/>
</dbReference>
<evidence type="ECO:0000256" key="6">
    <source>
        <dbReference type="ARBA" id="ARBA00022692"/>
    </source>
</evidence>
<dbReference type="GO" id="GO:0046872">
    <property type="term" value="F:metal ion binding"/>
    <property type="evidence" value="ECO:0007669"/>
    <property type="project" value="UniProtKB-KW"/>
</dbReference>
<organism evidence="15 16">
    <name type="scientific">Polaromonas vacuolata</name>
    <dbReference type="NCBI Taxonomy" id="37448"/>
    <lineage>
        <taxon>Bacteria</taxon>
        <taxon>Pseudomonadati</taxon>
        <taxon>Pseudomonadota</taxon>
        <taxon>Betaproteobacteria</taxon>
        <taxon>Burkholderiales</taxon>
        <taxon>Comamonadaceae</taxon>
        <taxon>Polaromonas</taxon>
    </lineage>
</organism>
<keyword evidence="6 13" id="KW-0812">Transmembrane</keyword>
<evidence type="ECO:0000256" key="3">
    <source>
        <dbReference type="ARBA" id="ARBA00022448"/>
    </source>
</evidence>